<dbReference type="InterPro" id="IPR011990">
    <property type="entry name" value="TPR-like_helical_dom_sf"/>
</dbReference>
<name>A0A7R8X652_9CRUS</name>
<dbReference type="EMBL" id="CAJPEV010000120">
    <property type="protein sequence ID" value="CAG0880909.1"/>
    <property type="molecule type" value="Genomic_DNA"/>
</dbReference>
<evidence type="ECO:0000256" key="4">
    <source>
        <dbReference type="ARBA" id="ARBA00022490"/>
    </source>
</evidence>
<keyword evidence="3" id="KW-0813">Transport</keyword>
<dbReference type="Gene3D" id="1.25.40.10">
    <property type="entry name" value="Tetratricopeptide repeat domain"/>
    <property type="match status" value="1"/>
</dbReference>
<dbReference type="PANTHER" id="PTHR12875:SF0">
    <property type="entry name" value="GOLGI TO ER TRAFFIC PROTEIN 4 HOMOLOG"/>
    <property type="match status" value="1"/>
</dbReference>
<evidence type="ECO:0000313" key="6">
    <source>
        <dbReference type="Proteomes" id="UP000677054"/>
    </source>
</evidence>
<evidence type="ECO:0000256" key="1">
    <source>
        <dbReference type="ARBA" id="ARBA00004514"/>
    </source>
</evidence>
<dbReference type="GO" id="GO:0045048">
    <property type="term" value="P:protein insertion into ER membrane"/>
    <property type="evidence" value="ECO:0007669"/>
    <property type="project" value="InterPro"/>
</dbReference>
<dbReference type="InterPro" id="IPR007317">
    <property type="entry name" value="GET4"/>
</dbReference>
<dbReference type="OrthoDB" id="10252405at2759"/>
<keyword evidence="6" id="KW-1185">Reference proteome</keyword>
<dbReference type="Proteomes" id="UP000677054">
    <property type="component" value="Unassembled WGS sequence"/>
</dbReference>
<reference evidence="5" key="1">
    <citation type="submission" date="2020-11" db="EMBL/GenBank/DDBJ databases">
        <authorList>
            <person name="Tran Van P."/>
        </authorList>
    </citation>
    <scope>NUCLEOTIDE SEQUENCE</scope>
</reference>
<feature type="non-terminal residue" evidence="5">
    <location>
        <position position="222"/>
    </location>
</feature>
<organism evidence="5">
    <name type="scientific">Darwinula stevensoni</name>
    <dbReference type="NCBI Taxonomy" id="69355"/>
    <lineage>
        <taxon>Eukaryota</taxon>
        <taxon>Metazoa</taxon>
        <taxon>Ecdysozoa</taxon>
        <taxon>Arthropoda</taxon>
        <taxon>Crustacea</taxon>
        <taxon>Oligostraca</taxon>
        <taxon>Ostracoda</taxon>
        <taxon>Podocopa</taxon>
        <taxon>Podocopida</taxon>
        <taxon>Darwinulocopina</taxon>
        <taxon>Darwinuloidea</taxon>
        <taxon>Darwinulidae</taxon>
        <taxon>Darwinula</taxon>
    </lineage>
</organism>
<dbReference type="EMBL" id="LR899637">
    <property type="protein sequence ID" value="CAD7241308.1"/>
    <property type="molecule type" value="Genomic_DNA"/>
</dbReference>
<evidence type="ECO:0000313" key="5">
    <source>
        <dbReference type="EMBL" id="CAD7241308.1"/>
    </source>
</evidence>
<keyword evidence="4" id="KW-0963">Cytoplasm</keyword>
<proteinExistence type="inferred from homology"/>
<dbReference type="Pfam" id="PF04190">
    <property type="entry name" value="GET4"/>
    <property type="match status" value="1"/>
</dbReference>
<gene>
    <name evidence="5" type="ORF">DSTB1V02_LOCUS1308</name>
</gene>
<dbReference type="AlphaFoldDB" id="A0A7R8X652"/>
<evidence type="ECO:0000256" key="2">
    <source>
        <dbReference type="ARBA" id="ARBA00005351"/>
    </source>
</evidence>
<protein>
    <submittedName>
        <fullName evidence="5">Uncharacterized protein</fullName>
    </submittedName>
</protein>
<comment type="subcellular location">
    <subcellularLocation>
        <location evidence="1">Cytoplasm</location>
        <location evidence="1">Cytosol</location>
    </subcellularLocation>
</comment>
<evidence type="ECO:0000256" key="3">
    <source>
        <dbReference type="ARBA" id="ARBA00022448"/>
    </source>
</evidence>
<dbReference type="GO" id="GO:0071818">
    <property type="term" value="C:BAT3 complex"/>
    <property type="evidence" value="ECO:0007669"/>
    <property type="project" value="TreeGrafter"/>
</dbReference>
<sequence>MPQLPTNPTPDNAERHKYLVAAIRWSSKGSSQGQLGHPLLHQAFANNLWREKNYAGSRYHFLHSGDGEGCASMLIEYHMREGYPSEVDLFIAQTVFQYLCLRNKCVAHSVFFCYTLKHPDIKSKPPFIFPLLNFLWLLLMAIEGGRLTVFSILCDKYKPSLCREPLYLEYLDRIGQIFFGLPPPRTRPTSILGEALFLLGPKGPAVMARARSRLSILNCDVK</sequence>
<dbReference type="FunFam" id="1.25.40.10:FF:000060">
    <property type="entry name" value="Golgi to ER traffic protein 4 homolog"/>
    <property type="match status" value="1"/>
</dbReference>
<comment type="similarity">
    <text evidence="2">Belongs to the GET4 family.</text>
</comment>
<accession>A0A7R8X652</accession>
<dbReference type="PANTHER" id="PTHR12875">
    <property type="entry name" value="GOLGI TO ER TRAFFIC PROTEIN 4 HOMOLOG"/>
    <property type="match status" value="1"/>
</dbReference>